<feature type="chain" id="PRO_5026852917" evidence="7">
    <location>
        <begin position="23"/>
        <end position="525"/>
    </location>
</feature>
<accession>A0A6L5BBP4</accession>
<dbReference type="Proteomes" id="UP000593563">
    <property type="component" value="Unassembled WGS sequence"/>
</dbReference>
<feature type="transmembrane region" description="Helical" evidence="6">
    <location>
        <begin position="212"/>
        <end position="237"/>
    </location>
</feature>
<feature type="signal peptide" evidence="7">
    <location>
        <begin position="1"/>
        <end position="22"/>
    </location>
</feature>
<comment type="caution">
    <text evidence="10">The sequence shown here is derived from an EMBL/GenBank/DDBJ whole genome shotgun (WGS) entry which is preliminary data.</text>
</comment>
<keyword evidence="7" id="KW-0732">Signal</keyword>
<dbReference type="GO" id="GO:0016020">
    <property type="term" value="C:membrane"/>
    <property type="evidence" value="ECO:0007669"/>
    <property type="project" value="UniProtKB-SubCell"/>
</dbReference>
<dbReference type="SUPFAM" id="SSF103473">
    <property type="entry name" value="MFS general substrate transporter"/>
    <property type="match status" value="1"/>
</dbReference>
<dbReference type="EMBL" id="WRXP01001718">
    <property type="protein sequence ID" value="KAF1002072.1"/>
    <property type="molecule type" value="Genomic_DNA"/>
</dbReference>
<feature type="domain" description="Nodulin-like" evidence="8">
    <location>
        <begin position="4"/>
        <end position="268"/>
    </location>
</feature>
<comment type="subcellular location">
    <subcellularLocation>
        <location evidence="1">Membrane</location>
        <topology evidence="1">Multi-pass membrane protein</topology>
    </subcellularLocation>
</comment>
<feature type="transmembrane region" description="Helical" evidence="6">
    <location>
        <begin position="172"/>
        <end position="192"/>
    </location>
</feature>
<feature type="transmembrane region" description="Helical" evidence="6">
    <location>
        <begin position="456"/>
        <end position="481"/>
    </location>
</feature>
<protein>
    <submittedName>
        <fullName evidence="10">Uncharacterized protein</fullName>
    </submittedName>
</protein>
<evidence type="ECO:0000256" key="1">
    <source>
        <dbReference type="ARBA" id="ARBA00004141"/>
    </source>
</evidence>
<dbReference type="InterPro" id="IPR010658">
    <property type="entry name" value="Nodulin-like"/>
</dbReference>
<proteinExistence type="inferred from homology"/>
<evidence type="ECO:0000256" key="6">
    <source>
        <dbReference type="SAM" id="Phobius"/>
    </source>
</evidence>
<keyword evidence="2 6" id="KW-0812">Transmembrane</keyword>
<evidence type="ECO:0000259" key="9">
    <source>
        <dbReference type="Pfam" id="PF23262"/>
    </source>
</evidence>
<gene>
    <name evidence="10" type="ORF">AG4045_008650</name>
</gene>
<feature type="transmembrane region" description="Helical" evidence="6">
    <location>
        <begin position="249"/>
        <end position="269"/>
    </location>
</feature>
<evidence type="ECO:0000256" key="7">
    <source>
        <dbReference type="SAM" id="SignalP"/>
    </source>
</evidence>
<keyword evidence="3 6" id="KW-1133">Transmembrane helix</keyword>
<evidence type="ECO:0000259" key="8">
    <source>
        <dbReference type="Pfam" id="PF06813"/>
    </source>
</evidence>
<feature type="transmembrane region" description="Helical" evidence="6">
    <location>
        <begin position="425"/>
        <end position="444"/>
    </location>
</feature>
<keyword evidence="11" id="KW-1185">Reference proteome</keyword>
<evidence type="ECO:0000313" key="11">
    <source>
        <dbReference type="Proteomes" id="UP000593563"/>
    </source>
</evidence>
<dbReference type="PANTHER" id="PTHR21576:SF11">
    <property type="entry name" value="MAJOR FACILITATOR SUPERFAMILY PROTEIN"/>
    <property type="match status" value="1"/>
</dbReference>
<evidence type="ECO:0000256" key="4">
    <source>
        <dbReference type="ARBA" id="ARBA00023136"/>
    </source>
</evidence>
<evidence type="ECO:0000256" key="5">
    <source>
        <dbReference type="ARBA" id="ARBA00044504"/>
    </source>
</evidence>
<feature type="transmembrane region" description="Helical" evidence="6">
    <location>
        <begin position="332"/>
        <end position="350"/>
    </location>
</feature>
<feature type="domain" description="NFD4 C-terminal" evidence="9">
    <location>
        <begin position="318"/>
        <end position="524"/>
    </location>
</feature>
<sequence>MSTQWLSLVATIWLQSISGTNSNFPAYSSQLKHLLNLSQLQLNNLAFASDAGKILAWFSGVAAANLPLWIVLMIGSLIGMIGYGVQYFFLTNLHAQTTTPYWLVFLLTMVAGNSICWINTVCYILTIQNFPLDMQLALGLSTSYQGLSAKIYADIVDVMFAKFSSDGKARGYLLLNSILPFIVCLIVAPVVARSTNVGDSGSGSWYSCSRKLSSGFVLMFLITIVTGTYAVISSSLGVSTLSSSRLPQLFIFIGIILLVVVFPLLVPVVEKIRENVQNKCWVRQRKVCSFPTEEQVNEAPPLENSTVKKGGINSDDLAEEIEPKLMLKQADFWLYFFVYLFGATLGLVYLNNLGQVAESRGHARTTTLVSLSSSFCFFGRLVPSLLEHYFTRTNYMGSRAGTMAMMMAPMSGAFFVLLINSNISLYISTAIISLSTGAISTISVSTTRELFGAKHFAINHNILIINIPIGSFIFGNTAAVLYRRNTDVGKCMGMTCYQTSFMIWGSLCCLGSLLALILHSRTNKL</sequence>
<reference evidence="10" key="1">
    <citation type="submission" date="2020-01" db="EMBL/GenBank/DDBJ databases">
        <title>The Celery Genome Sequence Reveals Sequential Paleo-tetraploidization, Resistance Gene Elimination, Karyotype Evolution, and Functional Innovation in Apiales.</title>
        <authorList>
            <person name="Song X."/>
        </authorList>
    </citation>
    <scope>NUCLEOTIDE SEQUENCE</scope>
    <source>
        <tissue evidence="10">Leaf</tissue>
    </source>
</reference>
<comment type="similarity">
    <text evidence="5">Belongs to the major facilitator superfamily. Phosphate:H(+) symporter (TC 2.A.1.9) family.</text>
</comment>
<evidence type="ECO:0000256" key="2">
    <source>
        <dbReference type="ARBA" id="ARBA00022692"/>
    </source>
</evidence>
<evidence type="ECO:0000256" key="3">
    <source>
        <dbReference type="ARBA" id="ARBA00022989"/>
    </source>
</evidence>
<feature type="transmembrane region" description="Helical" evidence="6">
    <location>
        <begin position="402"/>
        <end position="419"/>
    </location>
</feature>
<feature type="transmembrane region" description="Helical" evidence="6">
    <location>
        <begin position="501"/>
        <end position="519"/>
    </location>
</feature>
<dbReference type="Pfam" id="PF23262">
    <property type="entry name" value="NFD4_C"/>
    <property type="match status" value="1"/>
</dbReference>
<organism evidence="10 11">
    <name type="scientific">Apium graveolens</name>
    <name type="common">Celery</name>
    <dbReference type="NCBI Taxonomy" id="4045"/>
    <lineage>
        <taxon>Eukaryota</taxon>
        <taxon>Viridiplantae</taxon>
        <taxon>Streptophyta</taxon>
        <taxon>Embryophyta</taxon>
        <taxon>Tracheophyta</taxon>
        <taxon>Spermatophyta</taxon>
        <taxon>Magnoliopsida</taxon>
        <taxon>eudicotyledons</taxon>
        <taxon>Gunneridae</taxon>
        <taxon>Pentapetalae</taxon>
        <taxon>asterids</taxon>
        <taxon>campanulids</taxon>
        <taxon>Apiales</taxon>
        <taxon>Apiaceae</taxon>
        <taxon>Apioideae</taxon>
        <taxon>apioid superclade</taxon>
        <taxon>Apieae</taxon>
        <taxon>Apium</taxon>
    </lineage>
</organism>
<dbReference type="InterPro" id="IPR056555">
    <property type="entry name" value="NFD4_C"/>
</dbReference>
<dbReference type="PANTHER" id="PTHR21576">
    <property type="entry name" value="UNCHARACTERIZED NODULIN-LIKE PROTEIN"/>
    <property type="match status" value="1"/>
</dbReference>
<dbReference type="Pfam" id="PF06813">
    <property type="entry name" value="Nodulin-like"/>
    <property type="match status" value="1"/>
</dbReference>
<name>A0A6L5BBP4_APIGR</name>
<dbReference type="AlphaFoldDB" id="A0A6L5BBP4"/>
<feature type="transmembrane region" description="Helical" evidence="6">
    <location>
        <begin position="101"/>
        <end position="126"/>
    </location>
</feature>
<evidence type="ECO:0000313" key="10">
    <source>
        <dbReference type="EMBL" id="KAF1002072.1"/>
    </source>
</evidence>
<keyword evidence="4 6" id="KW-0472">Membrane</keyword>
<dbReference type="InterPro" id="IPR036259">
    <property type="entry name" value="MFS_trans_sf"/>
</dbReference>
<feature type="transmembrane region" description="Helical" evidence="6">
    <location>
        <begin position="66"/>
        <end position="89"/>
    </location>
</feature>